<accession>A0A134B5I8</accession>
<dbReference type="EMBL" id="LSDK01000096">
    <property type="protein sequence ID" value="KXB75176.1"/>
    <property type="molecule type" value="Genomic_DNA"/>
</dbReference>
<gene>
    <name evidence="1" type="ORF">HMPREF3185_01479</name>
</gene>
<protein>
    <submittedName>
        <fullName evidence="1">Uncharacterized protein</fullName>
    </submittedName>
</protein>
<name>A0A134B5I8_9PORP</name>
<reference evidence="2" key="1">
    <citation type="submission" date="2016-01" db="EMBL/GenBank/DDBJ databases">
        <authorList>
            <person name="Mitreva M."/>
            <person name="Pepin K.H."/>
            <person name="Mihindukulasuriya K.A."/>
            <person name="Fulton R."/>
            <person name="Fronick C."/>
            <person name="O'Laughlin M."/>
            <person name="Miner T."/>
            <person name="Herter B."/>
            <person name="Rosa B.A."/>
            <person name="Cordes M."/>
            <person name="Tomlinson C."/>
            <person name="Wollam A."/>
            <person name="Palsikar V.B."/>
            <person name="Mardis E.R."/>
            <person name="Wilson R.K."/>
        </authorList>
    </citation>
    <scope>NUCLEOTIDE SEQUENCE [LARGE SCALE GENOMIC DNA]</scope>
    <source>
        <strain evidence="2">KA00683</strain>
    </source>
</reference>
<evidence type="ECO:0000313" key="2">
    <source>
        <dbReference type="Proteomes" id="UP000070224"/>
    </source>
</evidence>
<dbReference type="PATRIC" id="fig|322095.3.peg.1458"/>
<organism evidence="1 2">
    <name type="scientific">Porphyromonas somerae</name>
    <dbReference type="NCBI Taxonomy" id="322095"/>
    <lineage>
        <taxon>Bacteria</taxon>
        <taxon>Pseudomonadati</taxon>
        <taxon>Bacteroidota</taxon>
        <taxon>Bacteroidia</taxon>
        <taxon>Bacteroidales</taxon>
        <taxon>Porphyromonadaceae</taxon>
        <taxon>Porphyromonas</taxon>
    </lineage>
</organism>
<dbReference type="STRING" id="322095.HMPREF3185_01479"/>
<sequence length="66" mass="7498">MVWSPSSLFLQRSFRIYVASPRVWCSGALLHSGMKLYCFVVGPILVCHRSSTGSRSFLYRNAQRSV</sequence>
<evidence type="ECO:0000313" key="1">
    <source>
        <dbReference type="EMBL" id="KXB75176.1"/>
    </source>
</evidence>
<keyword evidence="2" id="KW-1185">Reference proteome</keyword>
<comment type="caution">
    <text evidence="1">The sequence shown here is derived from an EMBL/GenBank/DDBJ whole genome shotgun (WGS) entry which is preliminary data.</text>
</comment>
<proteinExistence type="predicted"/>
<dbReference type="AlphaFoldDB" id="A0A134B5I8"/>
<dbReference type="Proteomes" id="UP000070224">
    <property type="component" value="Unassembled WGS sequence"/>
</dbReference>